<evidence type="ECO:0000313" key="7">
    <source>
        <dbReference type="Proteomes" id="UP000694925"/>
    </source>
</evidence>
<dbReference type="GO" id="GO:0006826">
    <property type="term" value="P:iron ion transport"/>
    <property type="evidence" value="ECO:0007669"/>
    <property type="project" value="TreeGrafter"/>
</dbReference>
<dbReference type="GO" id="GO:0016491">
    <property type="term" value="F:oxidoreductase activity"/>
    <property type="evidence" value="ECO:0007669"/>
    <property type="project" value="UniProtKB-KW"/>
</dbReference>
<comment type="similarity">
    <text evidence="1">Belongs to the multicopper oxidase family.</text>
</comment>
<dbReference type="SUPFAM" id="SSF49503">
    <property type="entry name" value="Cupredoxins"/>
    <property type="match status" value="3"/>
</dbReference>
<dbReference type="Gene3D" id="2.60.40.420">
    <property type="entry name" value="Cupredoxins - blue copper proteins"/>
    <property type="match status" value="3"/>
</dbReference>
<dbReference type="CDD" id="cd13884">
    <property type="entry name" value="CuRO_2_tcLCC_insect_like"/>
    <property type="match status" value="1"/>
</dbReference>
<dbReference type="InterPro" id="IPR008972">
    <property type="entry name" value="Cupredoxin"/>
</dbReference>
<evidence type="ECO:0000256" key="1">
    <source>
        <dbReference type="ARBA" id="ARBA00010609"/>
    </source>
</evidence>
<dbReference type="PANTHER" id="PTHR11709">
    <property type="entry name" value="MULTI-COPPER OXIDASE"/>
    <property type="match status" value="1"/>
</dbReference>
<dbReference type="GO" id="GO:0005507">
    <property type="term" value="F:copper ion binding"/>
    <property type="evidence" value="ECO:0007669"/>
    <property type="project" value="InterPro"/>
</dbReference>
<proteinExistence type="inferred from homology"/>
<keyword evidence="2" id="KW-0479">Metal-binding</keyword>
<reference evidence="8" key="1">
    <citation type="submission" date="2025-08" db="UniProtKB">
        <authorList>
            <consortium name="RefSeq"/>
        </authorList>
    </citation>
    <scope>IDENTIFICATION</scope>
    <source>
        <tissue evidence="8">Whole body</tissue>
    </source>
</reference>
<evidence type="ECO:0000313" key="8">
    <source>
        <dbReference type="RefSeq" id="XP_017890302.1"/>
    </source>
</evidence>
<evidence type="ECO:0000256" key="3">
    <source>
        <dbReference type="ARBA" id="ARBA00023002"/>
    </source>
</evidence>
<dbReference type="PANTHER" id="PTHR11709:SF232">
    <property type="entry name" value="STRAW, ISOFORM G"/>
    <property type="match status" value="1"/>
</dbReference>
<feature type="domain" description="Plastocyanin-like" evidence="6">
    <location>
        <begin position="101"/>
        <end position="212"/>
    </location>
</feature>
<feature type="domain" description="Plastocyanin-like" evidence="4">
    <location>
        <begin position="228"/>
        <end position="380"/>
    </location>
</feature>
<dbReference type="FunFam" id="2.60.40.420:FF:000045">
    <property type="entry name" value="Laccase 2"/>
    <property type="match status" value="1"/>
</dbReference>
<evidence type="ECO:0000259" key="4">
    <source>
        <dbReference type="Pfam" id="PF00394"/>
    </source>
</evidence>
<dbReference type="GeneID" id="108631103"/>
<accession>A0AAJ7JDW2</accession>
<dbReference type="AlphaFoldDB" id="A0AAJ7JDW2"/>
<organism evidence="7 8">
    <name type="scientific">Ceratina calcarata</name>
    <dbReference type="NCBI Taxonomy" id="156304"/>
    <lineage>
        <taxon>Eukaryota</taxon>
        <taxon>Metazoa</taxon>
        <taxon>Ecdysozoa</taxon>
        <taxon>Arthropoda</taxon>
        <taxon>Hexapoda</taxon>
        <taxon>Insecta</taxon>
        <taxon>Pterygota</taxon>
        <taxon>Neoptera</taxon>
        <taxon>Endopterygota</taxon>
        <taxon>Hymenoptera</taxon>
        <taxon>Apocrita</taxon>
        <taxon>Aculeata</taxon>
        <taxon>Apoidea</taxon>
        <taxon>Anthophila</taxon>
        <taxon>Apidae</taxon>
        <taxon>Ceratina</taxon>
        <taxon>Zadontomerus</taxon>
    </lineage>
</organism>
<dbReference type="PROSITE" id="PS00079">
    <property type="entry name" value="MULTICOPPER_OXIDASE1"/>
    <property type="match status" value="1"/>
</dbReference>
<dbReference type="InterPro" id="IPR002355">
    <property type="entry name" value="Cu_oxidase_Cu_BS"/>
</dbReference>
<dbReference type="PROSITE" id="PS00080">
    <property type="entry name" value="MULTICOPPER_OXIDASE2"/>
    <property type="match status" value="1"/>
</dbReference>
<gene>
    <name evidence="8" type="primary">LOC108631103</name>
</gene>
<dbReference type="CDD" id="cd13905">
    <property type="entry name" value="CuRO_3_tcLLC2_insect_like"/>
    <property type="match status" value="1"/>
</dbReference>
<dbReference type="CDD" id="cd13858">
    <property type="entry name" value="CuRO_1_tcLCC2_insect_like"/>
    <property type="match status" value="1"/>
</dbReference>
<dbReference type="Pfam" id="PF07732">
    <property type="entry name" value="Cu-oxidase_3"/>
    <property type="match status" value="1"/>
</dbReference>
<dbReference type="Proteomes" id="UP000694925">
    <property type="component" value="Unplaced"/>
</dbReference>
<evidence type="ECO:0000259" key="6">
    <source>
        <dbReference type="Pfam" id="PF07732"/>
    </source>
</evidence>
<dbReference type="RefSeq" id="XP_017890302.1">
    <property type="nucleotide sequence ID" value="XM_018034813.2"/>
</dbReference>
<dbReference type="InterPro" id="IPR011707">
    <property type="entry name" value="Cu-oxidase-like_N"/>
</dbReference>
<dbReference type="InterPro" id="IPR001117">
    <property type="entry name" value="Cu-oxidase_2nd"/>
</dbReference>
<protein>
    <submittedName>
        <fullName evidence="8">Laccase-like</fullName>
    </submittedName>
</protein>
<sequence length="682" mass="77578">MSKFSTVLNISPDVTKFVGFFVIFLIHTQLSYSQRFGFGPFWDFTNTDTDIKYSSVPISTPEECARDCTDDGYPRNCYYKFHIEFYTTWGPACNVTGGADQCIMADGFEKTLIPINRRLPGPPIEICLGDRVIVDVENAAAGMEVTLHWHGIFQQNFQYYDGVPYLTQCPIASASTFRYDFVVQNSGTHFYHSHVLTHMLDGQVGPFIVRDPPGLNPYWNSYDVDANEHVIFLTDWMHELSFERYPGWYQHTELLGQTARNYLINGLGNFTANGTTTNGKLAEFTIQSGKRYRMRLINSFSTVCLAEFSIEGHTNLTIIAQDGANVKPKPVTNIVTATGERVDFILNADQSVGTYWINVRGLGECAGTKVLQNAILRYEGGPQRPTSPIPTYEYVVNHTKGVTYNDLNATLCDTNDTSTVVCSNQLEGLNLTHPDLLKVVPDERHILPFWFFNYTDYDGSKQLFATDTYGTFFDANDRSQLISMFNDVEYETPSSPLISQPNAYQTICKKNQPSHCTQPCSCSQVIFTKLNNVVELVIYDEIPVTELHHPFHLHGYEFRVFSIGQFNNGKNISRADIDNIIAEHEQRLRNNQYKIPPGKDTVKIPEGGWSIVRFKATNPGWWLLHCHFSWHHITGMELVIHVGDDSDLPPVPRNFPQCNNWRPAVKSLNHFYKIDFPNYNHV</sequence>
<dbReference type="GO" id="GO:0005886">
    <property type="term" value="C:plasma membrane"/>
    <property type="evidence" value="ECO:0007669"/>
    <property type="project" value="TreeGrafter"/>
</dbReference>
<dbReference type="Pfam" id="PF00394">
    <property type="entry name" value="Cu-oxidase"/>
    <property type="match status" value="1"/>
</dbReference>
<keyword evidence="3" id="KW-0560">Oxidoreductase</keyword>
<feature type="domain" description="Plastocyanin-like" evidence="5">
    <location>
        <begin position="511"/>
        <end position="644"/>
    </location>
</feature>
<name>A0AAJ7JDW2_9HYME</name>
<evidence type="ECO:0000256" key="2">
    <source>
        <dbReference type="ARBA" id="ARBA00022723"/>
    </source>
</evidence>
<dbReference type="Pfam" id="PF07731">
    <property type="entry name" value="Cu-oxidase_2"/>
    <property type="match status" value="1"/>
</dbReference>
<dbReference type="InterPro" id="IPR011706">
    <property type="entry name" value="Cu-oxidase_C"/>
</dbReference>
<dbReference type="InterPro" id="IPR033138">
    <property type="entry name" value="Cu_oxidase_CS"/>
</dbReference>
<dbReference type="InterPro" id="IPR045087">
    <property type="entry name" value="Cu-oxidase_fam"/>
</dbReference>
<dbReference type="KEGG" id="ccal:108631103"/>
<evidence type="ECO:0000259" key="5">
    <source>
        <dbReference type="Pfam" id="PF07731"/>
    </source>
</evidence>
<keyword evidence="7" id="KW-1185">Reference proteome</keyword>